<evidence type="ECO:0000313" key="10">
    <source>
        <dbReference type="Proteomes" id="UP000774326"/>
    </source>
</evidence>
<evidence type="ECO:0000256" key="7">
    <source>
        <dbReference type="ARBA" id="ARBA00025043"/>
    </source>
</evidence>
<sequence>MLSVKIPQFQQSLQIYYFENVENSTEIRTKLLSGQDSHNFAFVNPDVIFSKEQLLSACYRALLDYNSGKIRTRSIHSEIIFCLGSSGNIVDSLTRFGIKEDGNRLIILKVIEKEEDVEYTIDEIVKGDNKDLDDALLRENVDFKQMQKAYKFQPSLSNSAREDFKETDWSLLLRKTVDLIQLRGC</sequence>
<dbReference type="GO" id="GO:0000408">
    <property type="term" value="C:EKC/KEOPS complex"/>
    <property type="evidence" value="ECO:0007669"/>
    <property type="project" value="TreeGrafter"/>
</dbReference>
<protein>
    <recommendedName>
        <fullName evidence="4">EKC/KEOPS complex subunit CGI121</fullName>
    </recommendedName>
    <alternativeName>
        <fullName evidence="3">EKC/KEOPS complex subunit cgi121</fullName>
    </alternativeName>
</protein>
<dbReference type="PANTHER" id="PTHR15840">
    <property type="entry name" value="CGI-121 FAMILY MEMBER"/>
    <property type="match status" value="1"/>
</dbReference>
<dbReference type="OrthoDB" id="329139at2759"/>
<evidence type="ECO:0000256" key="3">
    <source>
        <dbReference type="ARBA" id="ARBA00015316"/>
    </source>
</evidence>
<comment type="subcellular location">
    <subcellularLocation>
        <location evidence="1">Nucleus</location>
    </subcellularLocation>
</comment>
<evidence type="ECO:0000313" key="9">
    <source>
        <dbReference type="EMBL" id="KAH3683263.1"/>
    </source>
</evidence>
<evidence type="ECO:0000256" key="5">
    <source>
        <dbReference type="ARBA" id="ARBA00022694"/>
    </source>
</evidence>
<comment type="similarity">
    <text evidence="2 8">Belongs to the CGI121/TPRKB family.</text>
</comment>
<organism evidence="9 10">
    <name type="scientific">Wickerhamomyces pijperi</name>
    <name type="common">Yeast</name>
    <name type="synonym">Pichia pijperi</name>
    <dbReference type="NCBI Taxonomy" id="599730"/>
    <lineage>
        <taxon>Eukaryota</taxon>
        <taxon>Fungi</taxon>
        <taxon>Dikarya</taxon>
        <taxon>Ascomycota</taxon>
        <taxon>Saccharomycotina</taxon>
        <taxon>Saccharomycetes</taxon>
        <taxon>Phaffomycetales</taxon>
        <taxon>Wickerhamomycetaceae</taxon>
        <taxon>Wickerhamomyces</taxon>
    </lineage>
</organism>
<evidence type="ECO:0000256" key="1">
    <source>
        <dbReference type="ARBA" id="ARBA00004123"/>
    </source>
</evidence>
<evidence type="ECO:0000256" key="4">
    <source>
        <dbReference type="ARBA" id="ARBA00016009"/>
    </source>
</evidence>
<dbReference type="SUPFAM" id="SSF143870">
    <property type="entry name" value="PF0523-like"/>
    <property type="match status" value="1"/>
</dbReference>
<dbReference type="PANTHER" id="PTHR15840:SF10">
    <property type="entry name" value="EKC_KEOPS COMPLEX SUBUNIT TPRKB"/>
    <property type="match status" value="1"/>
</dbReference>
<evidence type="ECO:0000256" key="2">
    <source>
        <dbReference type="ARBA" id="ARBA00005546"/>
    </source>
</evidence>
<reference evidence="9" key="1">
    <citation type="journal article" date="2021" name="Open Biol.">
        <title>Shared evolutionary footprints suggest mitochondrial oxidative damage underlies multiple complex I losses in fungi.</title>
        <authorList>
            <person name="Schikora-Tamarit M.A."/>
            <person name="Marcet-Houben M."/>
            <person name="Nosek J."/>
            <person name="Gabaldon T."/>
        </authorList>
    </citation>
    <scope>NUCLEOTIDE SEQUENCE</scope>
    <source>
        <strain evidence="9">CBS2887</strain>
    </source>
</reference>
<dbReference type="EMBL" id="JAEUBG010003196">
    <property type="protein sequence ID" value="KAH3683263.1"/>
    <property type="molecule type" value="Genomic_DNA"/>
</dbReference>
<name>A0A9P8Q2Y2_WICPI</name>
<dbReference type="Proteomes" id="UP000774326">
    <property type="component" value="Unassembled WGS sequence"/>
</dbReference>
<dbReference type="AlphaFoldDB" id="A0A9P8Q2Y2"/>
<comment type="caution">
    <text evidence="9">The sequence shown here is derived from an EMBL/GenBank/DDBJ whole genome shotgun (WGS) entry which is preliminary data.</text>
</comment>
<dbReference type="GO" id="GO:0002949">
    <property type="term" value="P:tRNA threonylcarbamoyladenosine modification"/>
    <property type="evidence" value="ECO:0007669"/>
    <property type="project" value="TreeGrafter"/>
</dbReference>
<gene>
    <name evidence="9" type="ORF">WICPIJ_005732</name>
</gene>
<dbReference type="Gene3D" id="3.30.2380.10">
    <property type="entry name" value="CGI121/TPRKB"/>
    <property type="match status" value="1"/>
</dbReference>
<dbReference type="Pfam" id="PF08617">
    <property type="entry name" value="CGI-121"/>
    <property type="match status" value="1"/>
</dbReference>
<proteinExistence type="inferred from homology"/>
<dbReference type="InterPro" id="IPR036504">
    <property type="entry name" value="CGI121/TPRKB_sf"/>
</dbReference>
<comment type="function">
    <text evidence="7">Component of the EKC/KEOPS complex that is required for the formation of a threonylcarbamoyl group on adenosine at position 37 (t(6)A37) in tRNAs that read codons beginning with adenine. The complex is probably involved in the transfer of the threonylcarbamoyl moiety of threonylcarbamoyl-AMP (TC-AMP) to the N6 group of A37. CGI121 acts as an allosteric effector that regulates the t(6)A activity of the complex. The EKC/KEOPS complex also promotes both telomere uncapping and telomere elongation. The complex is required for efficient recruitment of transcriptional coactivators. CGI121 is not required for tRNA modification.</text>
</comment>
<dbReference type="GO" id="GO:0005829">
    <property type="term" value="C:cytosol"/>
    <property type="evidence" value="ECO:0007669"/>
    <property type="project" value="TreeGrafter"/>
</dbReference>
<reference evidence="9" key="2">
    <citation type="submission" date="2021-01" db="EMBL/GenBank/DDBJ databases">
        <authorList>
            <person name="Schikora-Tamarit M.A."/>
        </authorList>
    </citation>
    <scope>NUCLEOTIDE SEQUENCE</scope>
    <source>
        <strain evidence="9">CBS2887</strain>
    </source>
</reference>
<evidence type="ECO:0000256" key="8">
    <source>
        <dbReference type="RuleBase" id="RU004398"/>
    </source>
</evidence>
<keyword evidence="6 8" id="KW-0539">Nucleus</keyword>
<accession>A0A9P8Q2Y2</accession>
<dbReference type="InterPro" id="IPR013926">
    <property type="entry name" value="CGI121/TPRKB"/>
</dbReference>
<keyword evidence="10" id="KW-1185">Reference proteome</keyword>
<dbReference type="GO" id="GO:0005634">
    <property type="term" value="C:nucleus"/>
    <property type="evidence" value="ECO:0007669"/>
    <property type="project" value="UniProtKB-SubCell"/>
</dbReference>
<evidence type="ECO:0000256" key="6">
    <source>
        <dbReference type="ARBA" id="ARBA00023242"/>
    </source>
</evidence>
<keyword evidence="5" id="KW-0819">tRNA processing</keyword>